<accession>D7FZJ5</accession>
<keyword evidence="1" id="KW-0378">Hydrolase</keyword>
<dbReference type="Proteomes" id="UP000002630">
    <property type="component" value="Unassembled WGS sequence"/>
</dbReference>
<dbReference type="Gene3D" id="3.20.20.80">
    <property type="entry name" value="Glycosidases"/>
    <property type="match status" value="1"/>
</dbReference>
<dbReference type="SUPFAM" id="SSF51445">
    <property type="entry name" value="(Trans)glycosidases"/>
    <property type="match status" value="1"/>
</dbReference>
<keyword evidence="1" id="KW-0326">Glycosidase</keyword>
<dbReference type="PANTHER" id="PTHR43730:SF1">
    <property type="entry name" value="BETA-MANNOSIDASE"/>
    <property type="match status" value="1"/>
</dbReference>
<evidence type="ECO:0000256" key="1">
    <source>
        <dbReference type="ARBA" id="ARBA00023295"/>
    </source>
</evidence>
<organism evidence="3 4">
    <name type="scientific">Ectocarpus siliculosus</name>
    <name type="common">Brown alga</name>
    <name type="synonym">Conferva siliculosa</name>
    <dbReference type="NCBI Taxonomy" id="2880"/>
    <lineage>
        <taxon>Eukaryota</taxon>
        <taxon>Sar</taxon>
        <taxon>Stramenopiles</taxon>
        <taxon>Ochrophyta</taxon>
        <taxon>PX clade</taxon>
        <taxon>Phaeophyceae</taxon>
        <taxon>Ectocarpales</taxon>
        <taxon>Ectocarpaceae</taxon>
        <taxon>Ectocarpus</taxon>
    </lineage>
</organism>
<dbReference type="GO" id="GO:0004567">
    <property type="term" value="F:beta-mannosidase activity"/>
    <property type="evidence" value="ECO:0007669"/>
    <property type="project" value="TreeGrafter"/>
</dbReference>
<dbReference type="AlphaFoldDB" id="D7FZJ5"/>
<name>D7FZJ5_ECTSI</name>
<evidence type="ECO:0000313" key="3">
    <source>
        <dbReference type="EMBL" id="CBJ32802.1"/>
    </source>
</evidence>
<dbReference type="STRING" id="2880.D7FZJ5"/>
<dbReference type="EMBL" id="FN649760">
    <property type="protein sequence ID" value="CBJ32802.1"/>
    <property type="molecule type" value="Genomic_DNA"/>
</dbReference>
<evidence type="ECO:0000313" key="4">
    <source>
        <dbReference type="Proteomes" id="UP000002630"/>
    </source>
</evidence>
<sequence>MVVRREGALSDADRARFGDMPPDTATTVRGAYPSPNPAAAAAVARTRSSTRGTMGVLYWQLSDTWQGPSWSTIEYDGAWKVSHYMVRRAFSIVSIAGTVVKRPRAAEQSGDGVVDDVEASWFECNLTSDLEGVVAGSYTVSVYLWDDDCDPVASWEGTVGPMSPGSTTNVFQVTTDELRRVAGADR</sequence>
<protein>
    <submittedName>
        <fullName evidence="3">Similar to Mannosidase, beta A, lysosomal</fullName>
    </submittedName>
</protein>
<dbReference type="InParanoid" id="D7FZJ5"/>
<dbReference type="OrthoDB" id="2866996at2759"/>
<proteinExistence type="predicted"/>
<dbReference type="InterPro" id="IPR050887">
    <property type="entry name" value="Beta-mannosidase_GH2"/>
</dbReference>
<dbReference type="eggNOG" id="KOG2230">
    <property type="taxonomic scope" value="Eukaryota"/>
</dbReference>
<gene>
    <name evidence="3" type="ORF">Esi_0375_0021</name>
</gene>
<dbReference type="GO" id="GO:0006516">
    <property type="term" value="P:glycoprotein catabolic process"/>
    <property type="evidence" value="ECO:0007669"/>
    <property type="project" value="TreeGrafter"/>
</dbReference>
<dbReference type="PANTHER" id="PTHR43730">
    <property type="entry name" value="BETA-MANNOSIDASE"/>
    <property type="match status" value="1"/>
</dbReference>
<evidence type="ECO:0000256" key="2">
    <source>
        <dbReference type="SAM" id="MobiDB-lite"/>
    </source>
</evidence>
<feature type="region of interest" description="Disordered" evidence="2">
    <location>
        <begin position="1"/>
        <end position="31"/>
    </location>
</feature>
<dbReference type="InterPro" id="IPR017853">
    <property type="entry name" value="GH"/>
</dbReference>
<keyword evidence="4" id="KW-1185">Reference proteome</keyword>
<reference evidence="3 4" key="1">
    <citation type="journal article" date="2010" name="Nature">
        <title>The Ectocarpus genome and the independent evolution of multicellularity in brown algae.</title>
        <authorList>
            <person name="Cock J.M."/>
            <person name="Sterck L."/>
            <person name="Rouze P."/>
            <person name="Scornet D."/>
            <person name="Allen A.E."/>
            <person name="Amoutzias G."/>
            <person name="Anthouard V."/>
            <person name="Artiguenave F."/>
            <person name="Aury J.M."/>
            <person name="Badger J.H."/>
            <person name="Beszteri B."/>
            <person name="Billiau K."/>
            <person name="Bonnet E."/>
            <person name="Bothwell J.H."/>
            <person name="Bowler C."/>
            <person name="Boyen C."/>
            <person name="Brownlee C."/>
            <person name="Carrano C.J."/>
            <person name="Charrier B."/>
            <person name="Cho G.Y."/>
            <person name="Coelho S.M."/>
            <person name="Collen J."/>
            <person name="Corre E."/>
            <person name="Da Silva C."/>
            <person name="Delage L."/>
            <person name="Delaroque N."/>
            <person name="Dittami S.M."/>
            <person name="Doulbeau S."/>
            <person name="Elias M."/>
            <person name="Farnham G."/>
            <person name="Gachon C.M."/>
            <person name="Gschloessl B."/>
            <person name="Heesch S."/>
            <person name="Jabbari K."/>
            <person name="Jubin C."/>
            <person name="Kawai H."/>
            <person name="Kimura K."/>
            <person name="Kloareg B."/>
            <person name="Kupper F.C."/>
            <person name="Lang D."/>
            <person name="Le Bail A."/>
            <person name="Leblanc C."/>
            <person name="Lerouge P."/>
            <person name="Lohr M."/>
            <person name="Lopez P.J."/>
            <person name="Martens C."/>
            <person name="Maumus F."/>
            <person name="Michel G."/>
            <person name="Miranda-Saavedra D."/>
            <person name="Morales J."/>
            <person name="Moreau H."/>
            <person name="Motomura T."/>
            <person name="Nagasato C."/>
            <person name="Napoli C.A."/>
            <person name="Nelson D.R."/>
            <person name="Nyvall-Collen P."/>
            <person name="Peters A.F."/>
            <person name="Pommier C."/>
            <person name="Potin P."/>
            <person name="Poulain J."/>
            <person name="Quesneville H."/>
            <person name="Read B."/>
            <person name="Rensing S.A."/>
            <person name="Ritter A."/>
            <person name="Rousvoal S."/>
            <person name="Samanta M."/>
            <person name="Samson G."/>
            <person name="Schroeder D.C."/>
            <person name="Segurens B."/>
            <person name="Strittmatter M."/>
            <person name="Tonon T."/>
            <person name="Tregear J.W."/>
            <person name="Valentin K."/>
            <person name="von Dassow P."/>
            <person name="Yamagishi T."/>
            <person name="Van de Peer Y."/>
            <person name="Wincker P."/>
        </authorList>
    </citation>
    <scope>NUCLEOTIDE SEQUENCE [LARGE SCALE GENOMIC DNA]</scope>
    <source>
        <strain evidence="4">Ec32 / CCAP1310/4</strain>
    </source>
</reference>
<feature type="compositionally biased region" description="Basic and acidic residues" evidence="2">
    <location>
        <begin position="1"/>
        <end position="17"/>
    </location>
</feature>